<feature type="region of interest" description="Disordered" evidence="2">
    <location>
        <begin position="124"/>
        <end position="169"/>
    </location>
</feature>
<organism evidence="5 6">
    <name type="scientific">Cutibacterium granulosum</name>
    <dbReference type="NCBI Taxonomy" id="33011"/>
    <lineage>
        <taxon>Bacteria</taxon>
        <taxon>Bacillati</taxon>
        <taxon>Actinomycetota</taxon>
        <taxon>Actinomycetes</taxon>
        <taxon>Propionibacteriales</taxon>
        <taxon>Propionibacteriaceae</taxon>
        <taxon>Cutibacterium</taxon>
    </lineage>
</organism>
<gene>
    <name evidence="5" type="primary">wapA_1</name>
    <name evidence="5" type="ORF">SAMEA4412665_00321</name>
</gene>
<dbReference type="RefSeq" id="WP_169712408.1">
    <property type="nucleotide sequence ID" value="NZ_LT906441.1"/>
</dbReference>
<feature type="domain" description="Teneurin-like YD-shell" evidence="4">
    <location>
        <begin position="687"/>
        <end position="857"/>
    </location>
</feature>
<name>A0A239W6K6_9ACTN</name>
<dbReference type="InterPro" id="IPR022385">
    <property type="entry name" value="Rhs_assc_core"/>
</dbReference>
<dbReference type="PANTHER" id="PTHR32305:SF15">
    <property type="entry name" value="PROTEIN RHSA-RELATED"/>
    <property type="match status" value="1"/>
</dbReference>
<evidence type="ECO:0000259" key="4">
    <source>
        <dbReference type="Pfam" id="PF25023"/>
    </source>
</evidence>
<dbReference type="InterPro" id="IPR031325">
    <property type="entry name" value="RHS_repeat"/>
</dbReference>
<evidence type="ECO:0000256" key="1">
    <source>
        <dbReference type="ARBA" id="ARBA00022737"/>
    </source>
</evidence>
<feature type="domain" description="DUF6531" evidence="3">
    <location>
        <begin position="287"/>
        <end position="362"/>
    </location>
</feature>
<dbReference type="Pfam" id="PF25023">
    <property type="entry name" value="TEN_YD-shell"/>
    <property type="match status" value="2"/>
</dbReference>
<accession>A0A239W6K6</accession>
<evidence type="ECO:0000313" key="5">
    <source>
        <dbReference type="EMBL" id="SNV29706.1"/>
    </source>
</evidence>
<dbReference type="Pfam" id="PF20148">
    <property type="entry name" value="DUF6531"/>
    <property type="match status" value="1"/>
</dbReference>
<dbReference type="InterPro" id="IPR056823">
    <property type="entry name" value="TEN-like_YD-shell"/>
</dbReference>
<reference evidence="5 6" key="1">
    <citation type="submission" date="2017-06" db="EMBL/GenBank/DDBJ databases">
        <authorList>
            <consortium name="Pathogen Informatics"/>
        </authorList>
    </citation>
    <scope>NUCLEOTIDE SEQUENCE [LARGE SCALE GENOMIC DNA]</scope>
    <source>
        <strain evidence="5 6">NCTC11865</strain>
    </source>
</reference>
<dbReference type="SUPFAM" id="SSF69304">
    <property type="entry name" value="Tricorn protease N-terminal domain"/>
    <property type="match status" value="1"/>
</dbReference>
<dbReference type="KEGG" id="cgrn:4412665_00321"/>
<evidence type="ECO:0000313" key="6">
    <source>
        <dbReference type="Proteomes" id="UP000215332"/>
    </source>
</evidence>
<feature type="region of interest" description="Disordered" evidence="2">
    <location>
        <begin position="1167"/>
        <end position="1188"/>
    </location>
</feature>
<sequence length="1878" mass="201904">MADFSVFGDYQNPVQFDPGVAEDFSAQLRWTSQRINIFNANLSLVQSTASRQFRGFFAEVFSRNMKVCSQDATELSEALTAAADQVDYLAEQAKLENQRREQVRDYVSAHDDWWEKGWDWLAGTDAPPSLAPAEPPATPPLNLPFTQPRQQDRSIRGASGGVTSANPSDLTRAAGILGDAAADVPPGSTLRADHDSFCRACRYGQLVVGDLFEQLDRWRELNTGDVNWLNAVAKAFEAAGGSGTLSLPNSAIKQSLRANGASVNRPDLDITVPALAGIDPATGYMEDPINSATGNFVEPEIDLGFDGVGTALVVERVYNSIQAAQGVSGVLGPGWSCVADQCLTIETDHLEWVRPDGRHVVFTAPADSSTAESDPEPIRAAEENAWLSHVDSSELPGFADVGQDASRFWLVSDNRGGRWVFTETGIWVCSGSSTTDVVRAHREHGRLSGLDTAWGRRITFSYDDAGLLAGAATNDGRRVRYTHDDRGRLVQVDRPDGCRRYEWDGTLVTRVIDAAGVCECVNTYDERGRIATQQTADGRLVHVNYLPGGVTAASDADGTRANTWIGDAHGRTVAVIDSDGGRVSMIHDRFGNLLRAVDRAGAITTHRYDERGRCTHTGLPTGASIDYSWDALDRLAAVRLDNGATTTFTYADTSRAPASVTDPVGGVTRLEWTNGLLVGTTNPVGVTLELGYDAHGDLVSLTDSDGGVTRLVRDEAGRVVEATSPAGATTRLSYDDAGRLTCRVDPDGATWTHRRDQGGRLVELVAPDGGVIRWGYGTDGRLASVIDPAGHVIDHTFDDLGNLSGLHLPDDTVWSFDHDALSRLTGLVCPDGATWGYGYDVDGNLTRVTDPCGGGQIFSTTGTAQAISTPTGRILDRVDTDIHGLPATHTNVTGASECLTRDLAGRVIEYRDPAEQTTRYDRDLAGRITRVVSPTGLVTSYHYDACGRRDAVTDPAGGVTRYTYTADGQVATVTDPTGEIAHYSYDPCGRLTASRVPGAGMSQWRYDPCGRLVFADDLVEGPRHFRYDTCGQLVASTNPAGGVTRYSYDRCGRLVSSIDPAGGLTTYHYDSCGRLTELTDPLGRTTQYTWDAVGSLVSVGRPDGTVLTHRSGPDGIDDHIDDELVTRTLTDASTRTICIDDHAGPVTRRHVLTYDPRGLLLTHTSLPVAESDEPGTGQEASDRGGSGVVSEQWVYDDEARLRRHVTAADETIEYDYDAAGRLATIRHTRLGDVRLDWDGAGRLTDLASRSSRQHWSYTDGFVTSHTGPAGSTTIGRDETGRVTELSTPDGHWYYAYDGSGALAEVHTPEAALASWAYDTCGRLTTAVTGDATRRFTYDAAGQLATVTHTADGATRNIRYRYDSCGRRVEATDDVATTTYTWDRRGWLAGLTSASGTGTKHWSVRVDAFGCPIEVTSPGGHSRLDWDVNQHQPSLQQADDTPVMALPDGGLLTSDEPDGAWRHPDIDPADPYHLASRLLTTALGHTGAHPTLGGLVWMGERLYDPETASFLTPDPQPAPTGALWQTSSYAYAANSPLTLADPMGRNPVTDAQMRQFTDTLDLQGWWGRHGHDVLSWQTGVGVGLMVVGGILTLVPIPGLGEVLLGAGLDMTIQKVTTGHVDGVEVALSGALAPIGGFALGKTATPLAQSAVARGVTLNGMQGFTMGNYHWATSPSPHNARSYASQVGGETLSGVALGALTVPAGNRIGQPIYDAMPEAIPLGHFDGARSYDIGGPGKLRKFARGVTGQLTTDDANSFRSSSYDRKLSLKPFPVYRAWGGVGEHSGKEVGRFVSRTRPTGPMQARLDSALVPQWGNAADHVTKFPMPTGRIFYEGATGEQPTIYSDDPAYTLGQLPGGGNQIMFKKIPKEWKRQCHPKKR</sequence>
<dbReference type="Proteomes" id="UP000215332">
    <property type="component" value="Chromosome 1"/>
</dbReference>
<protein>
    <submittedName>
        <fullName evidence="5">Cell wall-associated polypeptide CWBP200</fullName>
    </submittedName>
</protein>
<dbReference type="EMBL" id="LT906441">
    <property type="protein sequence ID" value="SNV29706.1"/>
    <property type="molecule type" value="Genomic_DNA"/>
</dbReference>
<dbReference type="PANTHER" id="PTHR32305">
    <property type="match status" value="1"/>
</dbReference>
<dbReference type="NCBIfam" id="TIGR01643">
    <property type="entry name" value="YD_repeat_2x"/>
    <property type="match status" value="12"/>
</dbReference>
<dbReference type="eggNOG" id="COG3209">
    <property type="taxonomic scope" value="Bacteria"/>
</dbReference>
<dbReference type="NCBIfam" id="TIGR03696">
    <property type="entry name" value="Rhs_assc_core"/>
    <property type="match status" value="1"/>
</dbReference>
<evidence type="ECO:0000256" key="2">
    <source>
        <dbReference type="SAM" id="MobiDB-lite"/>
    </source>
</evidence>
<feature type="compositionally biased region" description="Pro residues" evidence="2">
    <location>
        <begin position="129"/>
        <end position="142"/>
    </location>
</feature>
<dbReference type="InterPro" id="IPR006530">
    <property type="entry name" value="YD"/>
</dbReference>
<dbReference type="Gene3D" id="3.90.930.1">
    <property type="match status" value="1"/>
</dbReference>
<dbReference type="InterPro" id="IPR045351">
    <property type="entry name" value="DUF6531"/>
</dbReference>
<dbReference type="Gene3D" id="2.180.10.10">
    <property type="entry name" value="RHS repeat-associated core"/>
    <property type="match status" value="5"/>
</dbReference>
<dbReference type="InterPro" id="IPR050708">
    <property type="entry name" value="T6SS_VgrG/RHS"/>
</dbReference>
<dbReference type="Pfam" id="PF05593">
    <property type="entry name" value="RHS_repeat"/>
    <property type="match status" value="4"/>
</dbReference>
<keyword evidence="1" id="KW-0677">Repeat</keyword>
<proteinExistence type="predicted"/>
<feature type="domain" description="Teneurin-like YD-shell" evidence="4">
    <location>
        <begin position="960"/>
        <end position="1089"/>
    </location>
</feature>
<evidence type="ECO:0000259" key="3">
    <source>
        <dbReference type="Pfam" id="PF20148"/>
    </source>
</evidence>